<proteinExistence type="predicted"/>
<keyword evidence="2" id="KW-1185">Reference proteome</keyword>
<dbReference type="EMBL" id="FOBW01000021">
    <property type="protein sequence ID" value="SEN80294.1"/>
    <property type="molecule type" value="Genomic_DNA"/>
</dbReference>
<protein>
    <submittedName>
        <fullName evidence="1">Uncharacterized protein</fullName>
    </submittedName>
</protein>
<accession>A0A1H8JHL9</accession>
<dbReference type="RefSeq" id="WP_170843961.1">
    <property type="nucleotide sequence ID" value="NZ_FOBW01000021.1"/>
</dbReference>
<reference evidence="2" key="1">
    <citation type="submission" date="2016-10" db="EMBL/GenBank/DDBJ databases">
        <authorList>
            <person name="Varghese N."/>
            <person name="Submissions S."/>
        </authorList>
    </citation>
    <scope>NUCLEOTIDE SEQUENCE [LARGE SCALE GENOMIC DNA]</scope>
    <source>
        <strain evidence="2">B48,IBRC-M 10115,DSM 25386,CECT 8001</strain>
    </source>
</reference>
<name>A0A1H8JHL9_9BACI</name>
<evidence type="ECO:0000313" key="2">
    <source>
        <dbReference type="Proteomes" id="UP000198553"/>
    </source>
</evidence>
<organism evidence="1 2">
    <name type="scientific">Mesobacillus persicus</name>
    <dbReference type="NCBI Taxonomy" id="930146"/>
    <lineage>
        <taxon>Bacteria</taxon>
        <taxon>Bacillati</taxon>
        <taxon>Bacillota</taxon>
        <taxon>Bacilli</taxon>
        <taxon>Bacillales</taxon>
        <taxon>Bacillaceae</taxon>
        <taxon>Mesobacillus</taxon>
    </lineage>
</organism>
<sequence>MKKSLIDSILDIYNDYRILYLWFGDEEYADVMKVVLRKLAMIVNNDDKVMFKH</sequence>
<gene>
    <name evidence="1" type="ORF">SAMN05192533_12139</name>
</gene>
<dbReference type="AlphaFoldDB" id="A0A1H8JHL9"/>
<evidence type="ECO:0000313" key="1">
    <source>
        <dbReference type="EMBL" id="SEN80294.1"/>
    </source>
</evidence>
<dbReference type="Proteomes" id="UP000198553">
    <property type="component" value="Unassembled WGS sequence"/>
</dbReference>